<sequence length="393" mass="42868">MSIRERLSGNEAIATAMRQINPDVVAAFPITPSTEIPQYFSSYVANGQVDSVFVPVESEHSAMSATIGASAAGARAMTATSSCGLALMWEMLYVAASDRLPLALALVNRALSGPININCDHSDAMGARDAGWIQLFSENNQEAYDNMIQAFRISEHPDVRLPIMVCQDGFIISHGVENIELLEDDLVKKFVGEYKPEHYLLNAQEPLAVGPYANPPYIMESKKANLEALENSKKVMLEVAREFKQISGRDYGFFEAYKMDDADYAMVIMGSAAGTGKDAVDALREKGIKAGLLKIRMFRPFPASQVAETLKNVKVVACMDRTESFNTLNGPLGADVKSALYDMGSKVKVVNYVYGIGGRDVTVASLTSVYEDMMKIEADGTVGQAYRYLSLRG</sequence>
<evidence type="ECO:0000256" key="1">
    <source>
        <dbReference type="ARBA" id="ARBA00009032"/>
    </source>
</evidence>
<dbReference type="AlphaFoldDB" id="A0A4R2LAJ2"/>
<dbReference type="OrthoDB" id="9794954at2"/>
<feature type="domain" description="Pyruvate:ferredoxin oxidoreductase core" evidence="4">
    <location>
        <begin position="262"/>
        <end position="364"/>
    </location>
</feature>
<dbReference type="Pfam" id="PF17147">
    <property type="entry name" value="PFOR_II"/>
    <property type="match status" value="1"/>
</dbReference>
<feature type="domain" description="Pyruvate flavodoxin/ferredoxin oxidoreductase pyrimidine binding" evidence="3">
    <location>
        <begin position="16"/>
        <end position="239"/>
    </location>
</feature>
<dbReference type="EMBL" id="SLXA01000013">
    <property type="protein sequence ID" value="TCO83277.1"/>
    <property type="molecule type" value="Genomic_DNA"/>
</dbReference>
<dbReference type="FunFam" id="3.40.50.920:FF:000010">
    <property type="entry name" value="Pyruvate ferredoxin oxidoreductase, alpha subunit"/>
    <property type="match status" value="1"/>
</dbReference>
<reference evidence="5 6" key="1">
    <citation type="submission" date="2019-03" db="EMBL/GenBank/DDBJ databases">
        <title>Genomic Encyclopedia of Type Strains, Phase IV (KMG-IV): sequencing the most valuable type-strain genomes for metagenomic binning, comparative biology and taxonomic classification.</title>
        <authorList>
            <person name="Goeker M."/>
        </authorList>
    </citation>
    <scope>NUCLEOTIDE SEQUENCE [LARGE SCALE GENOMIC DNA]</scope>
    <source>
        <strain evidence="5 6">DSM 28559</strain>
    </source>
</reference>
<dbReference type="GO" id="GO:0019752">
    <property type="term" value="P:carboxylic acid metabolic process"/>
    <property type="evidence" value="ECO:0007669"/>
    <property type="project" value="UniProtKB-ARBA"/>
</dbReference>
<dbReference type="Gene3D" id="3.40.50.970">
    <property type="match status" value="1"/>
</dbReference>
<dbReference type="PANTHER" id="PTHR32154:SF0">
    <property type="entry name" value="PYRUVATE-FLAVODOXIN OXIDOREDUCTASE-RELATED"/>
    <property type="match status" value="1"/>
</dbReference>
<dbReference type="PANTHER" id="PTHR32154">
    <property type="entry name" value="PYRUVATE-FLAVODOXIN OXIDOREDUCTASE-RELATED"/>
    <property type="match status" value="1"/>
</dbReference>
<dbReference type="RefSeq" id="WP_132093338.1">
    <property type="nucleotide sequence ID" value="NZ_JANKAQ010000014.1"/>
</dbReference>
<comment type="similarity">
    <text evidence="1">Belongs to the pyruvate:ferredoxin/flavodoxin oxidoreductase family.</text>
</comment>
<dbReference type="InterPro" id="IPR033412">
    <property type="entry name" value="PFOR_II"/>
</dbReference>
<dbReference type="SUPFAM" id="SSF52922">
    <property type="entry name" value="TK C-terminal domain-like"/>
    <property type="match status" value="1"/>
</dbReference>
<evidence type="ECO:0000259" key="3">
    <source>
        <dbReference type="Pfam" id="PF01855"/>
    </source>
</evidence>
<keyword evidence="5" id="KW-0670">Pyruvate</keyword>
<protein>
    <submittedName>
        <fullName evidence="5">Pyruvate ferredoxin oxidoreductase alpha subunit</fullName>
    </submittedName>
</protein>
<dbReference type="SUPFAM" id="SSF52518">
    <property type="entry name" value="Thiamin diphosphate-binding fold (THDP-binding)"/>
    <property type="match status" value="1"/>
</dbReference>
<keyword evidence="2" id="KW-0560">Oxidoreductase</keyword>
<dbReference type="InterPro" id="IPR002880">
    <property type="entry name" value="Pyrv_Fd/Flavodoxin_OxRdtase_N"/>
</dbReference>
<dbReference type="GO" id="GO:0016903">
    <property type="term" value="F:oxidoreductase activity, acting on the aldehyde or oxo group of donors"/>
    <property type="evidence" value="ECO:0007669"/>
    <property type="project" value="UniProtKB-ARBA"/>
</dbReference>
<dbReference type="GO" id="GO:0006979">
    <property type="term" value="P:response to oxidative stress"/>
    <property type="evidence" value="ECO:0007669"/>
    <property type="project" value="TreeGrafter"/>
</dbReference>
<dbReference type="FunFam" id="3.40.50.970:FF:000012">
    <property type="entry name" value="Pyruvate:ferredoxin (Flavodoxin) oxidoreductase"/>
    <property type="match status" value="1"/>
</dbReference>
<accession>A0A4R2LAJ2</accession>
<dbReference type="InterPro" id="IPR009014">
    <property type="entry name" value="Transketo_C/PFOR_II"/>
</dbReference>
<evidence type="ECO:0000256" key="2">
    <source>
        <dbReference type="ARBA" id="ARBA00023002"/>
    </source>
</evidence>
<dbReference type="Gene3D" id="3.40.50.920">
    <property type="match status" value="1"/>
</dbReference>
<keyword evidence="6" id="KW-1185">Reference proteome</keyword>
<organism evidence="5 6">
    <name type="scientific">Frisingicoccus caecimuris</name>
    <dbReference type="NCBI Taxonomy" id="1796636"/>
    <lineage>
        <taxon>Bacteria</taxon>
        <taxon>Bacillati</taxon>
        <taxon>Bacillota</taxon>
        <taxon>Clostridia</taxon>
        <taxon>Lachnospirales</taxon>
        <taxon>Lachnospiraceae</taxon>
        <taxon>Frisingicoccus</taxon>
    </lineage>
</organism>
<dbReference type="CDD" id="cd07034">
    <property type="entry name" value="TPP_PYR_PFOR_IOR-alpha_like"/>
    <property type="match status" value="1"/>
</dbReference>
<name>A0A4R2LAJ2_9FIRM</name>
<comment type="caution">
    <text evidence="5">The sequence shown here is derived from an EMBL/GenBank/DDBJ whole genome shotgun (WGS) entry which is preliminary data.</text>
</comment>
<evidence type="ECO:0000259" key="4">
    <source>
        <dbReference type="Pfam" id="PF17147"/>
    </source>
</evidence>
<dbReference type="InterPro" id="IPR029061">
    <property type="entry name" value="THDP-binding"/>
</dbReference>
<evidence type="ECO:0000313" key="5">
    <source>
        <dbReference type="EMBL" id="TCO83277.1"/>
    </source>
</evidence>
<dbReference type="Proteomes" id="UP000295711">
    <property type="component" value="Unassembled WGS sequence"/>
</dbReference>
<dbReference type="InterPro" id="IPR050722">
    <property type="entry name" value="Pyruvate:ferred/Flavod_OxRd"/>
</dbReference>
<evidence type="ECO:0000313" key="6">
    <source>
        <dbReference type="Proteomes" id="UP000295711"/>
    </source>
</evidence>
<proteinExistence type="inferred from homology"/>
<dbReference type="Pfam" id="PF01855">
    <property type="entry name" value="POR_N"/>
    <property type="match status" value="1"/>
</dbReference>
<gene>
    <name evidence="5" type="ORF">EV212_11364</name>
</gene>